<keyword evidence="6 7" id="KW-0472">Membrane</keyword>
<dbReference type="KEGG" id="bgg:CFK41_16315"/>
<dbReference type="OrthoDB" id="3524874at2"/>
<proteinExistence type="inferred from homology"/>
<keyword evidence="4 7" id="KW-0812">Transmembrane</keyword>
<evidence type="ECO:0000259" key="9">
    <source>
        <dbReference type="PROSITE" id="PS50928"/>
    </source>
</evidence>
<gene>
    <name evidence="10" type="ORF">CFK41_16315</name>
</gene>
<evidence type="ECO:0000256" key="3">
    <source>
        <dbReference type="ARBA" id="ARBA00022475"/>
    </source>
</evidence>
<feature type="transmembrane region" description="Helical" evidence="7">
    <location>
        <begin position="166"/>
        <end position="186"/>
    </location>
</feature>
<keyword evidence="3" id="KW-1003">Cell membrane</keyword>
<feature type="transmembrane region" description="Helical" evidence="7">
    <location>
        <begin position="42"/>
        <end position="65"/>
    </location>
</feature>
<dbReference type="InterPro" id="IPR035906">
    <property type="entry name" value="MetI-like_sf"/>
</dbReference>
<dbReference type="AlphaFoldDB" id="A0A291H1C5"/>
<comment type="subcellular location">
    <subcellularLocation>
        <location evidence="1 7">Cell membrane</location>
        <topology evidence="1 7">Multi-pass membrane protein</topology>
    </subcellularLocation>
</comment>
<reference evidence="10 11" key="1">
    <citation type="journal article" date="2014" name="Int. J. Syst. Evol. Microbiol.">
        <title>Brachybacterium ginsengisoli sp. nov., isolated from soil of a ginseng field.</title>
        <authorList>
            <person name="Hoang V.A."/>
            <person name="Kim Y.J."/>
            <person name="Nguyen N.L."/>
            <person name="Yang D.C."/>
        </authorList>
    </citation>
    <scope>NUCLEOTIDE SEQUENCE [LARGE SCALE GENOMIC DNA]</scope>
    <source>
        <strain evidence="10 11">DCY80</strain>
    </source>
</reference>
<dbReference type="PANTHER" id="PTHR43744:SF9">
    <property type="entry name" value="POLYGALACTURONAN_RHAMNOGALACTURONAN TRANSPORT SYSTEM PERMEASE PROTEIN YTCP"/>
    <property type="match status" value="1"/>
</dbReference>
<dbReference type="RefSeq" id="WP_096800626.1">
    <property type="nucleotide sequence ID" value="NZ_CP023564.1"/>
</dbReference>
<keyword evidence="2 7" id="KW-0813">Transport</keyword>
<dbReference type="EMBL" id="CP023564">
    <property type="protein sequence ID" value="ATG56166.1"/>
    <property type="molecule type" value="Genomic_DNA"/>
</dbReference>
<dbReference type="GO" id="GO:0005886">
    <property type="term" value="C:plasma membrane"/>
    <property type="evidence" value="ECO:0007669"/>
    <property type="project" value="UniProtKB-SubCell"/>
</dbReference>
<name>A0A291H1C5_9MICO</name>
<dbReference type="Proteomes" id="UP000217889">
    <property type="component" value="Chromosome"/>
</dbReference>
<dbReference type="GO" id="GO:0055085">
    <property type="term" value="P:transmembrane transport"/>
    <property type="evidence" value="ECO:0007669"/>
    <property type="project" value="InterPro"/>
</dbReference>
<evidence type="ECO:0000256" key="5">
    <source>
        <dbReference type="ARBA" id="ARBA00022989"/>
    </source>
</evidence>
<feature type="domain" description="ABC transmembrane type-1" evidence="9">
    <location>
        <begin position="98"/>
        <end position="299"/>
    </location>
</feature>
<feature type="transmembrane region" description="Helical" evidence="7">
    <location>
        <begin position="280"/>
        <end position="299"/>
    </location>
</feature>
<evidence type="ECO:0000256" key="6">
    <source>
        <dbReference type="ARBA" id="ARBA00023136"/>
    </source>
</evidence>
<dbReference type="PROSITE" id="PS50928">
    <property type="entry name" value="ABC_TM1"/>
    <property type="match status" value="1"/>
</dbReference>
<accession>A0A291H1C5</accession>
<evidence type="ECO:0000256" key="1">
    <source>
        <dbReference type="ARBA" id="ARBA00004651"/>
    </source>
</evidence>
<evidence type="ECO:0000256" key="4">
    <source>
        <dbReference type="ARBA" id="ARBA00022692"/>
    </source>
</evidence>
<dbReference type="Gene3D" id="1.10.3720.10">
    <property type="entry name" value="MetI-like"/>
    <property type="match status" value="1"/>
</dbReference>
<feature type="transmembrane region" description="Helical" evidence="7">
    <location>
        <begin position="98"/>
        <end position="123"/>
    </location>
</feature>
<evidence type="ECO:0000256" key="7">
    <source>
        <dbReference type="RuleBase" id="RU363032"/>
    </source>
</evidence>
<feature type="transmembrane region" description="Helical" evidence="7">
    <location>
        <begin position="207"/>
        <end position="229"/>
    </location>
</feature>
<evidence type="ECO:0000256" key="2">
    <source>
        <dbReference type="ARBA" id="ARBA00022448"/>
    </source>
</evidence>
<sequence length="314" mass="34136">MTVIDQIAQPSSSAPTPRRRRRSPGRPPWMDTPSPTVRALKVAAIAMIGGVMLYPFLYVILFSFADAGSVTSGQLVPTSFSTVAYESIFAGGVVTRSLLVTAGVTLVGTALSLLFTSMLAYGLTRTREVPFSKAAMVMVLCTMFFGAGIIPNYLLIKNLGLLDSYWALILPGLISAFNMIVMRNFFMELPQELLESARIDGASEFRIFSSIVLPLSKAVLAVIALFYAVGYWNSFFNALLYINDTTKWPIQLVLNQYVVQGNALSDLQAPDRPAPPAQTVQMAIVVVATVPILIVYPFAQRFFTKGVLTGAIKG</sequence>
<dbReference type="CDD" id="cd06261">
    <property type="entry name" value="TM_PBP2"/>
    <property type="match status" value="1"/>
</dbReference>
<comment type="similarity">
    <text evidence="7">Belongs to the binding-protein-dependent transport system permease family.</text>
</comment>
<dbReference type="PANTHER" id="PTHR43744">
    <property type="entry name" value="ABC TRANSPORTER PERMEASE PROTEIN MG189-RELATED-RELATED"/>
    <property type="match status" value="1"/>
</dbReference>
<dbReference type="SUPFAM" id="SSF161098">
    <property type="entry name" value="MetI-like"/>
    <property type="match status" value="1"/>
</dbReference>
<dbReference type="InterPro" id="IPR000515">
    <property type="entry name" value="MetI-like"/>
</dbReference>
<evidence type="ECO:0000313" key="11">
    <source>
        <dbReference type="Proteomes" id="UP000217889"/>
    </source>
</evidence>
<keyword evidence="11" id="KW-1185">Reference proteome</keyword>
<evidence type="ECO:0000313" key="10">
    <source>
        <dbReference type="EMBL" id="ATG56166.1"/>
    </source>
</evidence>
<feature type="region of interest" description="Disordered" evidence="8">
    <location>
        <begin position="1"/>
        <end position="32"/>
    </location>
</feature>
<evidence type="ECO:0000256" key="8">
    <source>
        <dbReference type="SAM" id="MobiDB-lite"/>
    </source>
</evidence>
<feature type="transmembrane region" description="Helical" evidence="7">
    <location>
        <begin position="135"/>
        <end position="154"/>
    </location>
</feature>
<protein>
    <submittedName>
        <fullName evidence="10">ABC transporter permease</fullName>
    </submittedName>
</protein>
<organism evidence="10 11">
    <name type="scientific">Brachybacterium ginsengisoli</name>
    <dbReference type="NCBI Taxonomy" id="1331682"/>
    <lineage>
        <taxon>Bacteria</taxon>
        <taxon>Bacillati</taxon>
        <taxon>Actinomycetota</taxon>
        <taxon>Actinomycetes</taxon>
        <taxon>Micrococcales</taxon>
        <taxon>Dermabacteraceae</taxon>
        <taxon>Brachybacterium</taxon>
    </lineage>
</organism>
<keyword evidence="5 7" id="KW-1133">Transmembrane helix</keyword>
<dbReference type="Pfam" id="PF00528">
    <property type="entry name" value="BPD_transp_1"/>
    <property type="match status" value="1"/>
</dbReference>